<evidence type="ECO:0000256" key="1">
    <source>
        <dbReference type="SAM" id="Phobius"/>
    </source>
</evidence>
<sequence>MWSAPIVDQMRRVPGNLTILREHFTTPDEPYIALSLAARIVTSQYNVLGPWLLGPHVHASNDSWLRWPGFVTMVAITVWAIRRGRGAVERRLLLLTNAVICVGVLSVTRIFGPYYEYTIRWFWVLAVMNVVLCLRVLLRGRPTPFLAGRRMVALASLSSVALVGSTTFQAVEGLRLPGATDSRIVSMLAPQLREELDPADRYLIRMYDPYTLNATGFGTLLELGRSGYEVGVDLYFAAAALPHRVMREEDVDSVLWVVVGQPIERARLDPNLVEIASADPRSNSEQQRAIELVAAIRSGLERTGRDDLVASLERPGASLVFAEPPLQPDVADDVRDLIRLGQPVSVFRAEPGAKVTAFDE</sequence>
<feature type="transmembrane region" description="Helical" evidence="1">
    <location>
        <begin position="64"/>
        <end position="81"/>
    </location>
</feature>
<dbReference type="AlphaFoldDB" id="A0A6J6FN93"/>
<keyword evidence="1" id="KW-1133">Transmembrane helix</keyword>
<gene>
    <name evidence="2" type="ORF">UFOPK1722_01356</name>
</gene>
<keyword evidence="1" id="KW-0812">Transmembrane</keyword>
<evidence type="ECO:0000313" key="2">
    <source>
        <dbReference type="EMBL" id="CAB4585988.1"/>
    </source>
</evidence>
<organism evidence="2">
    <name type="scientific">freshwater metagenome</name>
    <dbReference type="NCBI Taxonomy" id="449393"/>
    <lineage>
        <taxon>unclassified sequences</taxon>
        <taxon>metagenomes</taxon>
        <taxon>ecological metagenomes</taxon>
    </lineage>
</organism>
<accession>A0A6J6FN93</accession>
<feature type="transmembrane region" description="Helical" evidence="1">
    <location>
        <begin position="121"/>
        <end position="138"/>
    </location>
</feature>
<keyword evidence="1" id="KW-0472">Membrane</keyword>
<reference evidence="2" key="1">
    <citation type="submission" date="2020-05" db="EMBL/GenBank/DDBJ databases">
        <authorList>
            <person name="Chiriac C."/>
            <person name="Salcher M."/>
            <person name="Ghai R."/>
            <person name="Kavagutti S V."/>
        </authorList>
    </citation>
    <scope>NUCLEOTIDE SEQUENCE</scope>
</reference>
<dbReference type="EMBL" id="CAEZTS010000129">
    <property type="protein sequence ID" value="CAB4585988.1"/>
    <property type="molecule type" value="Genomic_DNA"/>
</dbReference>
<feature type="transmembrane region" description="Helical" evidence="1">
    <location>
        <begin position="150"/>
        <end position="171"/>
    </location>
</feature>
<name>A0A6J6FN93_9ZZZZ</name>
<protein>
    <submittedName>
        <fullName evidence="2">Unannotated protein</fullName>
    </submittedName>
</protein>
<proteinExistence type="predicted"/>
<feature type="transmembrane region" description="Helical" evidence="1">
    <location>
        <begin position="93"/>
        <end position="115"/>
    </location>
</feature>